<feature type="transmembrane region" description="Helical" evidence="1">
    <location>
        <begin position="22"/>
        <end position="40"/>
    </location>
</feature>
<keyword evidence="1" id="KW-0812">Transmembrane</keyword>
<dbReference type="RefSeq" id="WP_278246563.1">
    <property type="nucleotide sequence ID" value="NZ_FOIZ01000001.1"/>
</dbReference>
<accession>A0A1I0P1M2</accession>
<dbReference type="STRING" id="364200.SAMN04488515_0953"/>
<dbReference type="EMBL" id="FOIZ01000001">
    <property type="protein sequence ID" value="SEW07955.1"/>
    <property type="molecule type" value="Genomic_DNA"/>
</dbReference>
<gene>
    <name evidence="2" type="ORF">SAMN04488515_0953</name>
</gene>
<keyword evidence="3" id="KW-1185">Reference proteome</keyword>
<proteinExistence type="predicted"/>
<dbReference type="AlphaFoldDB" id="A0A1I0P1M2"/>
<dbReference type="Proteomes" id="UP000199167">
    <property type="component" value="Unassembled WGS sequence"/>
</dbReference>
<protein>
    <submittedName>
        <fullName evidence="2">Uncharacterized protein</fullName>
    </submittedName>
</protein>
<evidence type="ECO:0000256" key="1">
    <source>
        <dbReference type="SAM" id="Phobius"/>
    </source>
</evidence>
<keyword evidence="1" id="KW-1133">Transmembrane helix</keyword>
<keyword evidence="1" id="KW-0472">Membrane</keyword>
<evidence type="ECO:0000313" key="3">
    <source>
        <dbReference type="Proteomes" id="UP000199167"/>
    </source>
</evidence>
<organism evidence="2 3">
    <name type="scientific">Cognatiyoonia koreensis</name>
    <dbReference type="NCBI Taxonomy" id="364200"/>
    <lineage>
        <taxon>Bacteria</taxon>
        <taxon>Pseudomonadati</taxon>
        <taxon>Pseudomonadota</taxon>
        <taxon>Alphaproteobacteria</taxon>
        <taxon>Rhodobacterales</taxon>
        <taxon>Paracoccaceae</taxon>
        <taxon>Cognatiyoonia</taxon>
    </lineage>
</organism>
<reference evidence="2 3" key="1">
    <citation type="submission" date="2016-10" db="EMBL/GenBank/DDBJ databases">
        <authorList>
            <person name="de Groot N.N."/>
        </authorList>
    </citation>
    <scope>NUCLEOTIDE SEQUENCE [LARGE SCALE GENOMIC DNA]</scope>
    <source>
        <strain evidence="2 3">DSM 17925</strain>
    </source>
</reference>
<name>A0A1I0P1M2_9RHOB</name>
<evidence type="ECO:0000313" key="2">
    <source>
        <dbReference type="EMBL" id="SEW07955.1"/>
    </source>
</evidence>
<sequence>MQTLTQGYRGVRVLMNLNWDRILYTGALIAALYAGSYIALM</sequence>